<dbReference type="InterPro" id="IPR005483">
    <property type="entry name" value="CPSase_dom"/>
</dbReference>
<dbReference type="InterPro" id="IPR036897">
    <property type="entry name" value="CarbamoylP_synth_lsu_oligo_sf"/>
</dbReference>
<dbReference type="Pfam" id="PF25596">
    <property type="entry name" value="CPSase_L_D1"/>
    <property type="match status" value="1"/>
</dbReference>
<feature type="chain" id="PRO_5029733779" description="Carbamoyl-phosphate synthetase large subunit oligomerisation domain-containing protein" evidence="5">
    <location>
        <begin position="21"/>
        <end position="497"/>
    </location>
</feature>
<comment type="caution">
    <text evidence="7">The sequence shown here is derived from an EMBL/GenBank/DDBJ whole genome shotgun (WGS) entry which is preliminary data.</text>
</comment>
<dbReference type="InterPro" id="IPR016185">
    <property type="entry name" value="PreATP-grasp_dom_sf"/>
</dbReference>
<dbReference type="InterPro" id="IPR058047">
    <property type="entry name" value="CPSase_preATP-grasp"/>
</dbReference>
<feature type="domain" description="Carbamoyl-phosphate synthetase large subunit oligomerisation" evidence="6">
    <location>
        <begin position="132"/>
        <end position="220"/>
    </location>
</feature>
<dbReference type="GO" id="GO:0005737">
    <property type="term" value="C:cytoplasm"/>
    <property type="evidence" value="ECO:0007669"/>
    <property type="project" value="TreeGrafter"/>
</dbReference>
<evidence type="ECO:0000256" key="4">
    <source>
        <dbReference type="ARBA" id="ARBA00022840"/>
    </source>
</evidence>
<dbReference type="SUPFAM" id="SSF48108">
    <property type="entry name" value="Carbamoyl phosphate synthetase, large subunit connection domain"/>
    <property type="match status" value="1"/>
</dbReference>
<dbReference type="EMBL" id="JAATIP010000278">
    <property type="protein sequence ID" value="KAF4354627.1"/>
    <property type="molecule type" value="Genomic_DNA"/>
</dbReference>
<evidence type="ECO:0000256" key="5">
    <source>
        <dbReference type="SAM" id="SignalP"/>
    </source>
</evidence>
<dbReference type="SUPFAM" id="SSF52335">
    <property type="entry name" value="Methylglyoxal synthase-like"/>
    <property type="match status" value="1"/>
</dbReference>
<evidence type="ECO:0000313" key="8">
    <source>
        <dbReference type="Proteomes" id="UP000525078"/>
    </source>
</evidence>
<dbReference type="InterPro" id="IPR036914">
    <property type="entry name" value="MGS-like_dom_sf"/>
</dbReference>
<keyword evidence="3" id="KW-0547">Nucleotide-binding</keyword>
<evidence type="ECO:0000256" key="2">
    <source>
        <dbReference type="ARBA" id="ARBA00022737"/>
    </source>
</evidence>
<gene>
    <name evidence="7" type="ORF">F8388_009618</name>
</gene>
<proteinExistence type="predicted"/>
<dbReference type="GO" id="GO:0006541">
    <property type="term" value="P:glutamine metabolic process"/>
    <property type="evidence" value="ECO:0007669"/>
    <property type="project" value="TreeGrafter"/>
</dbReference>
<dbReference type="GO" id="GO:0004088">
    <property type="term" value="F:carbamoyl-phosphate synthase (glutamine-hydrolyzing) activity"/>
    <property type="evidence" value="ECO:0007669"/>
    <property type="project" value="TreeGrafter"/>
</dbReference>
<dbReference type="Pfam" id="PF02786">
    <property type="entry name" value="CPSase_L_D2"/>
    <property type="match status" value="1"/>
</dbReference>
<dbReference type="InterPro" id="IPR005480">
    <property type="entry name" value="CPSase_lsu_oligo"/>
</dbReference>
<dbReference type="InterPro" id="IPR013815">
    <property type="entry name" value="ATP_grasp_subdomain_1"/>
</dbReference>
<keyword evidence="5" id="KW-0732">Signal</keyword>
<dbReference type="AlphaFoldDB" id="A0A7J6E871"/>
<keyword evidence="4" id="KW-0067">ATP-binding</keyword>
<dbReference type="SMART" id="SM01096">
    <property type="entry name" value="CPSase_L_D3"/>
    <property type="match status" value="1"/>
</dbReference>
<organism evidence="7 8">
    <name type="scientific">Cannabis sativa</name>
    <name type="common">Hemp</name>
    <name type="synonym">Marijuana</name>
    <dbReference type="NCBI Taxonomy" id="3483"/>
    <lineage>
        <taxon>Eukaryota</taxon>
        <taxon>Viridiplantae</taxon>
        <taxon>Streptophyta</taxon>
        <taxon>Embryophyta</taxon>
        <taxon>Tracheophyta</taxon>
        <taxon>Spermatophyta</taxon>
        <taxon>Magnoliopsida</taxon>
        <taxon>eudicotyledons</taxon>
        <taxon>Gunneridae</taxon>
        <taxon>Pentapetalae</taxon>
        <taxon>rosids</taxon>
        <taxon>fabids</taxon>
        <taxon>Rosales</taxon>
        <taxon>Cannabaceae</taxon>
        <taxon>Cannabis</taxon>
    </lineage>
</organism>
<dbReference type="GO" id="GO:0005524">
    <property type="term" value="F:ATP binding"/>
    <property type="evidence" value="ECO:0007669"/>
    <property type="project" value="UniProtKB-KW"/>
</dbReference>
<keyword evidence="1" id="KW-0436">Ligase</keyword>
<dbReference type="SUPFAM" id="SSF52440">
    <property type="entry name" value="PreATP-grasp domain"/>
    <property type="match status" value="1"/>
</dbReference>
<dbReference type="Gene3D" id="3.40.50.20">
    <property type="match status" value="1"/>
</dbReference>
<dbReference type="SUPFAM" id="SSF56059">
    <property type="entry name" value="Glutathione synthetase ATP-binding domain-like"/>
    <property type="match status" value="2"/>
</dbReference>
<dbReference type="PRINTS" id="PR00098">
    <property type="entry name" value="CPSASE"/>
</dbReference>
<dbReference type="Proteomes" id="UP000525078">
    <property type="component" value="Unassembled WGS sequence"/>
</dbReference>
<dbReference type="Gene3D" id="3.30.1490.20">
    <property type="entry name" value="ATP-grasp fold, A domain"/>
    <property type="match status" value="1"/>
</dbReference>
<evidence type="ECO:0000256" key="1">
    <source>
        <dbReference type="ARBA" id="ARBA00022598"/>
    </source>
</evidence>
<dbReference type="PANTHER" id="PTHR11405:SF53">
    <property type="entry name" value="CARBAMOYL-PHOSPHATE SYNTHASE [AMMONIA], MITOCHONDRIAL"/>
    <property type="match status" value="1"/>
</dbReference>
<keyword evidence="2" id="KW-0677">Repeat</keyword>
<protein>
    <recommendedName>
        <fullName evidence="6">Carbamoyl-phosphate synthetase large subunit oligomerisation domain-containing protein</fullName>
    </recommendedName>
</protein>
<dbReference type="InterPro" id="IPR005479">
    <property type="entry name" value="CPAse_ATP-bd"/>
</dbReference>
<feature type="signal peptide" evidence="5">
    <location>
        <begin position="1"/>
        <end position="20"/>
    </location>
</feature>
<evidence type="ECO:0000313" key="7">
    <source>
        <dbReference type="EMBL" id="KAF4354627.1"/>
    </source>
</evidence>
<accession>A0A7J6E871</accession>
<name>A0A7J6E871_CANSA</name>
<dbReference type="PANTHER" id="PTHR11405">
    <property type="entry name" value="CARBAMOYLTRANSFERASE FAMILY MEMBER"/>
    <property type="match status" value="1"/>
</dbReference>
<dbReference type="Gene3D" id="3.30.470.20">
    <property type="entry name" value="ATP-grasp fold, B domain"/>
    <property type="match status" value="3"/>
</dbReference>
<dbReference type="Gene3D" id="1.10.1030.10">
    <property type="entry name" value="Carbamoyl-phosphate synthetase, large subunit oligomerisation domain"/>
    <property type="match status" value="1"/>
</dbReference>
<evidence type="ECO:0000259" key="6">
    <source>
        <dbReference type="SMART" id="SM01096"/>
    </source>
</evidence>
<sequence>MCSFLLIRLMVIEMNPQVSCSSALASKATGFPIAKMAAKLSVGYSLDQIPNDITRKTPASFEPSIDYVMTKASIILIPRFAFEKFPGSQPILTTQMKSVGESMALSRTFQESFQKVVRSLECGHSDWDLNQLKYSLHVPNPDRIHAVYAAMTKGMKIDDIRELMKRRGFSDKQIDFAAKLTETEVRQTRLSLGVASTYKRVDTCAAEFEADTPHYMYSSYDFECESTPTQSKKVLILGGGLIRINQGRGLNLTTAVATHPLPFRFKAGYETIMMNSNPETVSTDYDTNEHKLKCASGDGNVRSWGTTLDSIDAAKDRERFNAILKELKVEQPKGGIAKSEADMFWVVRLWKFMPLVSGDVFLLEANPCVSRTVPFVSKAIGHLLAKFDSLVMSGKSLYDLNFTKEVVPAHMSVKEAVLPFEKFQGCDVLLGPEMHPSVERVLVAREGRPHAGDMVSNGQILLMVITSSGDALDQIDGRQLRRMALAYKVLGNQEFED</sequence>
<evidence type="ECO:0000256" key="3">
    <source>
        <dbReference type="ARBA" id="ARBA00022741"/>
    </source>
</evidence>
<reference evidence="7 8" key="1">
    <citation type="journal article" date="2020" name="bioRxiv">
        <title>Sequence and annotation of 42 cannabis genomes reveals extensive copy number variation in cannabinoid synthesis and pathogen resistance genes.</title>
        <authorList>
            <person name="Mckernan K.J."/>
            <person name="Helbert Y."/>
            <person name="Kane L.T."/>
            <person name="Ebling H."/>
            <person name="Zhang L."/>
            <person name="Liu B."/>
            <person name="Eaton Z."/>
            <person name="Mclaughlin S."/>
            <person name="Kingan S."/>
            <person name="Baybayan P."/>
            <person name="Concepcion G."/>
            <person name="Jordan M."/>
            <person name="Riva A."/>
            <person name="Barbazuk W."/>
            <person name="Harkins T."/>
        </authorList>
    </citation>
    <scope>NUCLEOTIDE SEQUENCE [LARGE SCALE GENOMIC DNA]</scope>
    <source>
        <strain evidence="8">cv. Jamaican Lion 4</strain>
        <tissue evidence="7">Leaf</tissue>
    </source>
</reference>